<organism evidence="2 4">
    <name type="scientific">Pseudoalteromonas maricaloris</name>
    <dbReference type="NCBI Taxonomy" id="184924"/>
    <lineage>
        <taxon>Bacteria</taxon>
        <taxon>Pseudomonadati</taxon>
        <taxon>Pseudomonadota</taxon>
        <taxon>Gammaproteobacteria</taxon>
        <taxon>Alteromonadales</taxon>
        <taxon>Pseudoalteromonadaceae</taxon>
        <taxon>Pseudoalteromonas</taxon>
    </lineage>
</organism>
<evidence type="ECO:0000313" key="4">
    <source>
        <dbReference type="Proteomes" id="UP000646877"/>
    </source>
</evidence>
<reference evidence="2" key="1">
    <citation type="submission" date="2019-10" db="EMBL/GenBank/DDBJ databases">
        <authorList>
            <person name="Paulsen S."/>
        </authorList>
    </citation>
    <scope>NUCLEOTIDE SEQUENCE</scope>
    <source>
        <strain evidence="2">LMG 19692</strain>
    </source>
</reference>
<evidence type="ECO:0008006" key="6">
    <source>
        <dbReference type="Google" id="ProtNLM"/>
    </source>
</evidence>
<keyword evidence="1" id="KW-0732">Signal</keyword>
<evidence type="ECO:0000313" key="2">
    <source>
        <dbReference type="EMBL" id="NLR20369.1"/>
    </source>
</evidence>
<evidence type="ECO:0000313" key="3">
    <source>
        <dbReference type="EMBL" id="WOX27050.1"/>
    </source>
</evidence>
<evidence type="ECO:0000256" key="1">
    <source>
        <dbReference type="SAM" id="SignalP"/>
    </source>
</evidence>
<evidence type="ECO:0000313" key="5">
    <source>
        <dbReference type="Proteomes" id="UP001304419"/>
    </source>
</evidence>
<keyword evidence="5" id="KW-1185">Reference proteome</keyword>
<dbReference type="Proteomes" id="UP000646877">
    <property type="component" value="Unassembled WGS sequence"/>
</dbReference>
<gene>
    <name evidence="2" type="ORF">F9Y85_03330</name>
    <name evidence="3" type="ORF">R5H13_10235</name>
</gene>
<feature type="signal peptide" evidence="1">
    <location>
        <begin position="1"/>
        <end position="25"/>
    </location>
</feature>
<dbReference type="Proteomes" id="UP001304419">
    <property type="component" value="Chromosome 1"/>
</dbReference>
<proteinExistence type="predicted"/>
<protein>
    <recommendedName>
        <fullName evidence="6">Lipoprotein</fullName>
    </recommendedName>
</protein>
<dbReference type="EMBL" id="CP137578">
    <property type="protein sequence ID" value="WOX27050.1"/>
    <property type="molecule type" value="Genomic_DNA"/>
</dbReference>
<dbReference type="RefSeq" id="WP_039497726.1">
    <property type="nucleotide sequence ID" value="NZ_CBCSDF010000006.1"/>
</dbReference>
<feature type="chain" id="PRO_5044460534" description="Lipoprotein" evidence="1">
    <location>
        <begin position="26"/>
        <end position="202"/>
    </location>
</feature>
<dbReference type="AlphaFoldDB" id="A0A8I2H338"/>
<name>A0A8I2H338_9GAMM</name>
<sequence length="202" mass="22741">MTKLIHTLKLALLTTILFCFSTACSTYHEITKTTSYQDEISTFLKTEDGKHVIFVGKEHHYILRTDPTLAKLLDSPLLAFISLERNDFHISSMRSVEGKVDILLSPNTPNEIEAKAQDYGFKSGRVSVKLVGDRYDNRDLNFDHFKQFEHPLVIHFSVAQSFSEKASAAITTPLRDIAEGAIFLLAVPVIAILCMGEKRCLH</sequence>
<dbReference type="EMBL" id="WEIA01000001">
    <property type="protein sequence ID" value="NLR20369.1"/>
    <property type="molecule type" value="Genomic_DNA"/>
</dbReference>
<reference evidence="3 5" key="2">
    <citation type="submission" date="2023-10" db="EMBL/GenBank/DDBJ databases">
        <title>To unveil natural product biosynthetic capacity in Pseudoalteromonas.</title>
        <authorList>
            <person name="Wang J."/>
        </authorList>
    </citation>
    <scope>NUCLEOTIDE SEQUENCE [LARGE SCALE GENOMIC DNA]</scope>
    <source>
        <strain evidence="3 5">DSM 15914</strain>
    </source>
</reference>
<dbReference type="PROSITE" id="PS51257">
    <property type="entry name" value="PROKAR_LIPOPROTEIN"/>
    <property type="match status" value="1"/>
</dbReference>
<accession>A0A8I2H338</accession>